<feature type="region of interest" description="Disordered" evidence="1">
    <location>
        <begin position="78"/>
        <end position="97"/>
    </location>
</feature>
<sequence>MRIAIVLQENFIIEPYSSRGKFISMCHRWITSSRPSSSHGTGLSLLLSTIIPFWVQIDNRIAIQVSIMQEASHPHVLVGGDTKGNQVPSSEGGLNLA</sequence>
<dbReference type="Proteomes" id="UP000244005">
    <property type="component" value="Unassembled WGS sequence"/>
</dbReference>
<name>A0A2R6XR87_MARPO</name>
<keyword evidence="3" id="KW-1185">Reference proteome</keyword>
<organism evidence="2 3">
    <name type="scientific">Marchantia polymorpha</name>
    <name type="common">Common liverwort</name>
    <name type="synonym">Marchantia aquatica</name>
    <dbReference type="NCBI Taxonomy" id="3197"/>
    <lineage>
        <taxon>Eukaryota</taxon>
        <taxon>Viridiplantae</taxon>
        <taxon>Streptophyta</taxon>
        <taxon>Embryophyta</taxon>
        <taxon>Marchantiophyta</taxon>
        <taxon>Marchantiopsida</taxon>
        <taxon>Marchantiidae</taxon>
        <taxon>Marchantiales</taxon>
        <taxon>Marchantiaceae</taxon>
        <taxon>Marchantia</taxon>
    </lineage>
</organism>
<proteinExistence type="predicted"/>
<dbReference type="AlphaFoldDB" id="A0A2R6XR87"/>
<evidence type="ECO:0000256" key="1">
    <source>
        <dbReference type="SAM" id="MobiDB-lite"/>
    </source>
</evidence>
<protein>
    <submittedName>
        <fullName evidence="2">Uncharacterized protein</fullName>
    </submittedName>
</protein>
<reference evidence="3" key="1">
    <citation type="journal article" date="2017" name="Cell">
        <title>Insights into land plant evolution garnered from the Marchantia polymorpha genome.</title>
        <authorList>
            <person name="Bowman J.L."/>
            <person name="Kohchi T."/>
            <person name="Yamato K.T."/>
            <person name="Jenkins J."/>
            <person name="Shu S."/>
            <person name="Ishizaki K."/>
            <person name="Yamaoka S."/>
            <person name="Nishihama R."/>
            <person name="Nakamura Y."/>
            <person name="Berger F."/>
            <person name="Adam C."/>
            <person name="Aki S.S."/>
            <person name="Althoff F."/>
            <person name="Araki T."/>
            <person name="Arteaga-Vazquez M.A."/>
            <person name="Balasubrmanian S."/>
            <person name="Barry K."/>
            <person name="Bauer D."/>
            <person name="Boehm C.R."/>
            <person name="Briginshaw L."/>
            <person name="Caballero-Perez J."/>
            <person name="Catarino B."/>
            <person name="Chen F."/>
            <person name="Chiyoda S."/>
            <person name="Chovatia M."/>
            <person name="Davies K.M."/>
            <person name="Delmans M."/>
            <person name="Demura T."/>
            <person name="Dierschke T."/>
            <person name="Dolan L."/>
            <person name="Dorantes-Acosta A.E."/>
            <person name="Eklund D.M."/>
            <person name="Florent S.N."/>
            <person name="Flores-Sandoval E."/>
            <person name="Fujiyama A."/>
            <person name="Fukuzawa H."/>
            <person name="Galik B."/>
            <person name="Grimanelli D."/>
            <person name="Grimwood J."/>
            <person name="Grossniklaus U."/>
            <person name="Hamada T."/>
            <person name="Haseloff J."/>
            <person name="Hetherington A.J."/>
            <person name="Higo A."/>
            <person name="Hirakawa Y."/>
            <person name="Hundley H.N."/>
            <person name="Ikeda Y."/>
            <person name="Inoue K."/>
            <person name="Inoue S.I."/>
            <person name="Ishida S."/>
            <person name="Jia Q."/>
            <person name="Kakita M."/>
            <person name="Kanazawa T."/>
            <person name="Kawai Y."/>
            <person name="Kawashima T."/>
            <person name="Kennedy M."/>
            <person name="Kinose K."/>
            <person name="Kinoshita T."/>
            <person name="Kohara Y."/>
            <person name="Koide E."/>
            <person name="Komatsu K."/>
            <person name="Kopischke S."/>
            <person name="Kubo M."/>
            <person name="Kyozuka J."/>
            <person name="Lagercrantz U."/>
            <person name="Lin S.S."/>
            <person name="Lindquist E."/>
            <person name="Lipzen A.M."/>
            <person name="Lu C.W."/>
            <person name="De Luna E."/>
            <person name="Martienssen R.A."/>
            <person name="Minamino N."/>
            <person name="Mizutani M."/>
            <person name="Mizutani M."/>
            <person name="Mochizuki N."/>
            <person name="Monte I."/>
            <person name="Mosher R."/>
            <person name="Nagasaki H."/>
            <person name="Nakagami H."/>
            <person name="Naramoto S."/>
            <person name="Nishitani K."/>
            <person name="Ohtani M."/>
            <person name="Okamoto T."/>
            <person name="Okumura M."/>
            <person name="Phillips J."/>
            <person name="Pollak B."/>
            <person name="Reinders A."/>
            <person name="Rovekamp M."/>
            <person name="Sano R."/>
            <person name="Sawa S."/>
            <person name="Schmid M.W."/>
            <person name="Shirakawa M."/>
            <person name="Solano R."/>
            <person name="Spunde A."/>
            <person name="Suetsugu N."/>
            <person name="Sugano S."/>
            <person name="Sugiyama A."/>
            <person name="Sun R."/>
            <person name="Suzuki Y."/>
            <person name="Takenaka M."/>
            <person name="Takezawa D."/>
            <person name="Tomogane H."/>
            <person name="Tsuzuki M."/>
            <person name="Ueda T."/>
            <person name="Umeda M."/>
            <person name="Ward J.M."/>
            <person name="Watanabe Y."/>
            <person name="Yazaki K."/>
            <person name="Yokoyama R."/>
            <person name="Yoshitake Y."/>
            <person name="Yotsui I."/>
            <person name="Zachgo S."/>
            <person name="Schmutz J."/>
        </authorList>
    </citation>
    <scope>NUCLEOTIDE SEQUENCE [LARGE SCALE GENOMIC DNA]</scope>
    <source>
        <strain evidence="3">Tak-1</strain>
    </source>
</reference>
<evidence type="ECO:0000313" key="2">
    <source>
        <dbReference type="EMBL" id="PTQ48628.1"/>
    </source>
</evidence>
<evidence type="ECO:0000313" key="3">
    <source>
        <dbReference type="Proteomes" id="UP000244005"/>
    </source>
</evidence>
<accession>A0A2R6XR87</accession>
<gene>
    <name evidence="2" type="ORF">MARPO_0005s0247</name>
</gene>
<dbReference type="EMBL" id="KZ772677">
    <property type="protein sequence ID" value="PTQ48628.1"/>
    <property type="molecule type" value="Genomic_DNA"/>
</dbReference>